<keyword evidence="2" id="KW-1133">Transmembrane helix</keyword>
<dbReference type="SUPFAM" id="SSF53955">
    <property type="entry name" value="Lysozyme-like"/>
    <property type="match status" value="1"/>
</dbReference>
<accession>A0A853H7B7</accession>
<keyword evidence="5" id="KW-1185">Reference proteome</keyword>
<proteinExistence type="predicted"/>
<gene>
    <name evidence="4" type="ORF">H0A62_15670</name>
</gene>
<feature type="domain" description="Transglycosylase SLT" evidence="3">
    <location>
        <begin position="168"/>
        <end position="254"/>
    </location>
</feature>
<evidence type="ECO:0000313" key="4">
    <source>
        <dbReference type="EMBL" id="NYT87035.1"/>
    </source>
</evidence>
<reference evidence="4 5" key="1">
    <citation type="submission" date="2020-07" db="EMBL/GenBank/DDBJ databases">
        <title>Taxonomic revisions and descriptions of new bacterial species based on genomic comparisons in the high-G+C-content subgroup of the family Alcaligenaceae.</title>
        <authorList>
            <person name="Szabo A."/>
            <person name="Felfoldi T."/>
        </authorList>
    </citation>
    <scope>NUCLEOTIDE SEQUENCE [LARGE SCALE GENOMIC DNA]</scope>
    <source>
        <strain evidence="4 5">DSM 25667</strain>
    </source>
</reference>
<keyword evidence="2" id="KW-0812">Transmembrane</keyword>
<comment type="caution">
    <text evidence="4">The sequence shown here is derived from an EMBL/GenBank/DDBJ whole genome shotgun (WGS) entry which is preliminary data.</text>
</comment>
<name>A0A853H7B7_9BURK</name>
<feature type="region of interest" description="Disordered" evidence="1">
    <location>
        <begin position="92"/>
        <end position="113"/>
    </location>
</feature>
<feature type="compositionally biased region" description="Basic and acidic residues" evidence="1">
    <location>
        <begin position="96"/>
        <end position="106"/>
    </location>
</feature>
<dbReference type="Gene3D" id="1.10.530.10">
    <property type="match status" value="1"/>
</dbReference>
<dbReference type="Pfam" id="PF01464">
    <property type="entry name" value="SLT"/>
    <property type="match status" value="1"/>
</dbReference>
<feature type="transmembrane region" description="Helical" evidence="2">
    <location>
        <begin position="16"/>
        <end position="38"/>
    </location>
</feature>
<dbReference type="CDD" id="cd00254">
    <property type="entry name" value="LT-like"/>
    <property type="match status" value="1"/>
</dbReference>
<evidence type="ECO:0000256" key="1">
    <source>
        <dbReference type="SAM" id="MobiDB-lite"/>
    </source>
</evidence>
<dbReference type="Proteomes" id="UP000554144">
    <property type="component" value="Unassembled WGS sequence"/>
</dbReference>
<dbReference type="EMBL" id="JACCEV010000007">
    <property type="protein sequence ID" value="NYT87035.1"/>
    <property type="molecule type" value="Genomic_DNA"/>
</dbReference>
<protein>
    <submittedName>
        <fullName evidence="4">Lytic transglycosylase domain-containing protein</fullName>
    </submittedName>
</protein>
<organism evidence="4 5">
    <name type="scientific">Pollutimonas harenae</name>
    <dbReference type="NCBI Taxonomy" id="657015"/>
    <lineage>
        <taxon>Bacteria</taxon>
        <taxon>Pseudomonadati</taxon>
        <taxon>Pseudomonadota</taxon>
        <taxon>Betaproteobacteria</taxon>
        <taxon>Burkholderiales</taxon>
        <taxon>Alcaligenaceae</taxon>
        <taxon>Pollutimonas</taxon>
    </lineage>
</organism>
<evidence type="ECO:0000259" key="3">
    <source>
        <dbReference type="Pfam" id="PF01464"/>
    </source>
</evidence>
<evidence type="ECO:0000313" key="5">
    <source>
        <dbReference type="Proteomes" id="UP000554144"/>
    </source>
</evidence>
<dbReference type="InterPro" id="IPR008258">
    <property type="entry name" value="Transglycosylase_SLT_dom_1"/>
</dbReference>
<dbReference type="InterPro" id="IPR023346">
    <property type="entry name" value="Lysozyme-like_dom_sf"/>
</dbReference>
<sequence length="286" mass="30513">MAGRSILGLARQLSEFVYVCAIYLGIAVLITVVLGATVPSLREQARQVHEALLVALRPDQRLNQIWFASYGADGYGWATSSGKAADLLDGGELPPEDAKAESHAESATRSSTAPQLSFSKALKLSVQGRHVEGITAAQAEALRSYLARKFKIAHSVAGALVNTVFVVAREKALDPQLVLAVIAIESRYNPYAESHVGAQGLMQVMTKVHKDKFEVFSDGPIAALNPIANIRVGTQILYDCIKRRKSIEGGLACYVGATGPSDGGYGAKVKAEWRRIALASGIPVGR</sequence>
<keyword evidence="2" id="KW-0472">Membrane</keyword>
<evidence type="ECO:0000256" key="2">
    <source>
        <dbReference type="SAM" id="Phobius"/>
    </source>
</evidence>
<dbReference type="AlphaFoldDB" id="A0A853H7B7"/>